<feature type="region of interest" description="Disordered" evidence="1">
    <location>
        <begin position="1"/>
        <end position="51"/>
    </location>
</feature>
<evidence type="ECO:0000313" key="3">
    <source>
        <dbReference type="Proteomes" id="UP001500460"/>
    </source>
</evidence>
<gene>
    <name evidence="2" type="ORF">GCM10010421_37840</name>
</gene>
<keyword evidence="3" id="KW-1185">Reference proteome</keyword>
<protein>
    <submittedName>
        <fullName evidence="2">Uncharacterized protein</fullName>
    </submittedName>
</protein>
<accession>A0ABN3JYI3</accession>
<evidence type="ECO:0000313" key="2">
    <source>
        <dbReference type="EMBL" id="GAA2443265.1"/>
    </source>
</evidence>
<comment type="caution">
    <text evidence="2">The sequence shown here is derived from an EMBL/GenBank/DDBJ whole genome shotgun (WGS) entry which is preliminary data.</text>
</comment>
<dbReference type="EMBL" id="BAAATK010000023">
    <property type="protein sequence ID" value="GAA2443265.1"/>
    <property type="molecule type" value="Genomic_DNA"/>
</dbReference>
<proteinExistence type="predicted"/>
<organism evidence="2 3">
    <name type="scientific">Streptomyces glaucus</name>
    <dbReference type="NCBI Taxonomy" id="284029"/>
    <lineage>
        <taxon>Bacteria</taxon>
        <taxon>Bacillati</taxon>
        <taxon>Actinomycetota</taxon>
        <taxon>Actinomycetes</taxon>
        <taxon>Kitasatosporales</taxon>
        <taxon>Streptomycetaceae</taxon>
        <taxon>Streptomyces</taxon>
    </lineage>
</organism>
<dbReference type="Proteomes" id="UP001500460">
    <property type="component" value="Unassembled WGS sequence"/>
</dbReference>
<name>A0ABN3JYI3_9ACTN</name>
<evidence type="ECO:0000256" key="1">
    <source>
        <dbReference type="SAM" id="MobiDB-lite"/>
    </source>
</evidence>
<reference evidence="2 3" key="1">
    <citation type="journal article" date="2019" name="Int. J. Syst. Evol. Microbiol.">
        <title>The Global Catalogue of Microorganisms (GCM) 10K type strain sequencing project: providing services to taxonomists for standard genome sequencing and annotation.</title>
        <authorList>
            <consortium name="The Broad Institute Genomics Platform"/>
            <consortium name="The Broad Institute Genome Sequencing Center for Infectious Disease"/>
            <person name="Wu L."/>
            <person name="Ma J."/>
        </authorList>
    </citation>
    <scope>NUCLEOTIDE SEQUENCE [LARGE SCALE GENOMIC DNA]</scope>
    <source>
        <strain evidence="2 3">JCM 6922</strain>
    </source>
</reference>
<sequence>MAEVAGSTEVTSGQSWLPGPAGRLGVPTPAREPPEDPPPRRSVTAQAVDAERSPWRRWPVMACDESAVDVSVEMTMLQWHHIDGGMDNEVSTAAEDGRDDIIEMGDAVREAGWSQVAGWTPGVPGSGRWPPNDERVTVTLTRKQWRFVVRVLDYWEAVSRRTHPAADRRFWPVLREIIVARVGGESA</sequence>